<dbReference type="KEGG" id="hro:HELRODRAFT_159306"/>
<reference evidence="4" key="1">
    <citation type="submission" date="2012-12" db="EMBL/GenBank/DDBJ databases">
        <authorList>
            <person name="Hellsten U."/>
            <person name="Grimwood J."/>
            <person name="Chapman J.A."/>
            <person name="Shapiro H."/>
            <person name="Aerts A."/>
            <person name="Otillar R.P."/>
            <person name="Terry A.Y."/>
            <person name="Boore J.L."/>
            <person name="Simakov O."/>
            <person name="Marletaz F."/>
            <person name="Cho S.-J."/>
            <person name="Edsinger-Gonzales E."/>
            <person name="Havlak P."/>
            <person name="Kuo D.-H."/>
            <person name="Larsson T."/>
            <person name="Lv J."/>
            <person name="Arendt D."/>
            <person name="Savage R."/>
            <person name="Osoegawa K."/>
            <person name="de Jong P."/>
            <person name="Lindberg D.R."/>
            <person name="Seaver E.C."/>
            <person name="Weisblat D.A."/>
            <person name="Putnam N.H."/>
            <person name="Grigoriev I.V."/>
            <person name="Rokhsar D.S."/>
        </authorList>
    </citation>
    <scope>NUCLEOTIDE SEQUENCE</scope>
</reference>
<dbReference type="OrthoDB" id="2984333at2759"/>
<organism evidence="3 4">
    <name type="scientific">Helobdella robusta</name>
    <name type="common">Californian leech</name>
    <dbReference type="NCBI Taxonomy" id="6412"/>
    <lineage>
        <taxon>Eukaryota</taxon>
        <taxon>Metazoa</taxon>
        <taxon>Spiralia</taxon>
        <taxon>Lophotrochozoa</taxon>
        <taxon>Annelida</taxon>
        <taxon>Clitellata</taxon>
        <taxon>Hirudinea</taxon>
        <taxon>Rhynchobdellida</taxon>
        <taxon>Glossiphoniidae</taxon>
        <taxon>Helobdella</taxon>
    </lineage>
</organism>
<dbReference type="EMBL" id="AMQM01000222">
    <property type="status" value="NOT_ANNOTATED_CDS"/>
    <property type="molecule type" value="Genomic_DNA"/>
</dbReference>
<dbReference type="GeneID" id="20198254"/>
<proteinExistence type="predicted"/>
<name>T1ENV4_HELRO</name>
<accession>T1ENV4</accession>
<dbReference type="InParanoid" id="T1ENV4"/>
<feature type="compositionally biased region" description="Basic and acidic residues" evidence="1">
    <location>
        <begin position="36"/>
        <end position="66"/>
    </location>
</feature>
<gene>
    <name evidence="3" type="primary">20198254</name>
    <name evidence="2" type="ORF">HELRODRAFT_159306</name>
</gene>
<reference evidence="3" key="3">
    <citation type="submission" date="2015-06" db="UniProtKB">
        <authorList>
            <consortium name="EnsemblMetazoa"/>
        </authorList>
    </citation>
    <scope>IDENTIFICATION</scope>
</reference>
<protein>
    <submittedName>
        <fullName evidence="2 3">Uncharacterized protein</fullName>
    </submittedName>
</protein>
<dbReference type="AlphaFoldDB" id="T1ENV4"/>
<dbReference type="HOGENOM" id="CLU_2148502_0_0_1"/>
<dbReference type="STRING" id="6412.T1ENV4"/>
<feature type="region of interest" description="Disordered" evidence="1">
    <location>
        <begin position="36"/>
        <end position="73"/>
    </location>
</feature>
<dbReference type="EMBL" id="KB095811">
    <property type="protein sequence ID" value="ESO12719.1"/>
    <property type="molecule type" value="Genomic_DNA"/>
</dbReference>
<dbReference type="OMA" id="ARIDSMF"/>
<sequence>MEYRGLDGRPITHPPMFRLFTRESMTKIRKRIQEEKQAKDLLKQQEEELGKEDDKNKLLFDEDKPRPNPLLMQGMVLPSKMGEFPPEMCGMPIEDFDEYYHNKYVHLMCRSS</sequence>
<evidence type="ECO:0000313" key="3">
    <source>
        <dbReference type="EnsemblMetazoa" id="HelroP159306"/>
    </source>
</evidence>
<evidence type="ECO:0000256" key="1">
    <source>
        <dbReference type="SAM" id="MobiDB-lite"/>
    </source>
</evidence>
<dbReference type="EnsemblMetazoa" id="HelroT159306">
    <property type="protein sequence ID" value="HelroP159306"/>
    <property type="gene ID" value="HelroG159306"/>
</dbReference>
<dbReference type="eggNOG" id="KOG2301">
    <property type="taxonomic scope" value="Eukaryota"/>
</dbReference>
<dbReference type="Proteomes" id="UP000015101">
    <property type="component" value="Unassembled WGS sequence"/>
</dbReference>
<dbReference type="CTD" id="20198254"/>
<keyword evidence="4" id="KW-1185">Reference proteome</keyword>
<evidence type="ECO:0000313" key="2">
    <source>
        <dbReference type="EMBL" id="ESO12719.1"/>
    </source>
</evidence>
<dbReference type="RefSeq" id="XP_009009439.1">
    <property type="nucleotide sequence ID" value="XM_009011191.1"/>
</dbReference>
<reference evidence="2 4" key="2">
    <citation type="journal article" date="2013" name="Nature">
        <title>Insights into bilaterian evolution from three spiralian genomes.</title>
        <authorList>
            <person name="Simakov O."/>
            <person name="Marletaz F."/>
            <person name="Cho S.J."/>
            <person name="Edsinger-Gonzales E."/>
            <person name="Havlak P."/>
            <person name="Hellsten U."/>
            <person name="Kuo D.H."/>
            <person name="Larsson T."/>
            <person name="Lv J."/>
            <person name="Arendt D."/>
            <person name="Savage R."/>
            <person name="Osoegawa K."/>
            <person name="de Jong P."/>
            <person name="Grimwood J."/>
            <person name="Chapman J.A."/>
            <person name="Shapiro H."/>
            <person name="Aerts A."/>
            <person name="Otillar R.P."/>
            <person name="Terry A.Y."/>
            <person name="Boore J.L."/>
            <person name="Grigoriev I.V."/>
            <person name="Lindberg D.R."/>
            <person name="Seaver E.C."/>
            <person name="Weisblat D.A."/>
            <person name="Putnam N.H."/>
            <person name="Rokhsar D.S."/>
        </authorList>
    </citation>
    <scope>NUCLEOTIDE SEQUENCE</scope>
</reference>
<evidence type="ECO:0000313" key="4">
    <source>
        <dbReference type="Proteomes" id="UP000015101"/>
    </source>
</evidence>